<dbReference type="EMBL" id="JBFXLS010000069">
    <property type="protein sequence ID" value="KAL2820560.1"/>
    <property type="molecule type" value="Genomic_DNA"/>
</dbReference>
<evidence type="ECO:0000256" key="3">
    <source>
        <dbReference type="ARBA" id="ARBA00023163"/>
    </source>
</evidence>
<keyword evidence="6" id="KW-1185">Reference proteome</keyword>
<proteinExistence type="predicted"/>
<evidence type="ECO:0000256" key="2">
    <source>
        <dbReference type="ARBA" id="ARBA00023015"/>
    </source>
</evidence>
<reference evidence="5 6" key="1">
    <citation type="submission" date="2024-07" db="EMBL/GenBank/DDBJ databases">
        <title>Section-level genome sequencing and comparative genomics of Aspergillus sections Usti and Cavernicolus.</title>
        <authorList>
            <consortium name="Lawrence Berkeley National Laboratory"/>
            <person name="Nybo J.L."/>
            <person name="Vesth T.C."/>
            <person name="Theobald S."/>
            <person name="Frisvad J.C."/>
            <person name="Larsen T.O."/>
            <person name="Kjaerboelling I."/>
            <person name="Rothschild-Mancinelli K."/>
            <person name="Lyhne E.K."/>
            <person name="Kogle M.E."/>
            <person name="Barry K."/>
            <person name="Clum A."/>
            <person name="Na H."/>
            <person name="Ledsgaard L."/>
            <person name="Lin J."/>
            <person name="Lipzen A."/>
            <person name="Kuo A."/>
            <person name="Riley R."/>
            <person name="Mondo S."/>
            <person name="LaButti K."/>
            <person name="Haridas S."/>
            <person name="Pangalinan J."/>
            <person name="Salamov A.A."/>
            <person name="Simmons B.A."/>
            <person name="Magnuson J.K."/>
            <person name="Chen J."/>
            <person name="Drula E."/>
            <person name="Henrissat B."/>
            <person name="Wiebenga A."/>
            <person name="Lubbers R.J."/>
            <person name="Gomes A.C."/>
            <person name="Makela M.R."/>
            <person name="Stajich J."/>
            <person name="Grigoriev I.V."/>
            <person name="Mortensen U.H."/>
            <person name="De vries R.P."/>
            <person name="Baker S.E."/>
            <person name="Andersen M.R."/>
        </authorList>
    </citation>
    <scope>NUCLEOTIDE SEQUENCE [LARGE SCALE GENOMIC DNA]</scope>
    <source>
        <strain evidence="5 6">CBS 600.67</strain>
    </source>
</reference>
<evidence type="ECO:0000256" key="4">
    <source>
        <dbReference type="ARBA" id="ARBA00023242"/>
    </source>
</evidence>
<dbReference type="InterPro" id="IPR021858">
    <property type="entry name" value="Fun_TF"/>
</dbReference>
<sequence length="478" mass="53323">MLTDSLSLDRRILCDRALPTCTQCTRANRACKGYGIRLSWPKASNARRAMIGGLRGRSAGRRISDSLVNTSSWDIEMHYYLLGLLPDDYTPPALRVPMPFTPVRFDDAESQLFQYFQSTASRSLATLDHDPVSLGNTLMRMAISSTSPSAAAVWQALLALSSLHRYGVQSRAFEFKIQSIRALAVASNSDIGATEAIQHIAAGMILCSFEIHKATCTSGQWRQYITGVKQVIAASSLERFREDTEFSALLDWVYYHDALSRFSSLHWRDAPFPAGAWPETECQPLFAEIITDHTPILRSTPSTLNILLRLLSEGCEMLSNRPTTTSPTALIQYKTSMKILSKRLKALPFPNSPSPTLQLFYHATLIYFNRATSNLLEPASKTQLRISQGFTLLSSLDSCERHFPLFILGCESRTDEDRCMILDLIARTERTGASRSLTLTRIFMEHVWVQDDLAIGKLDYAKTLSAVIGSCAILPTFV</sequence>
<keyword evidence="2" id="KW-0805">Transcription regulation</keyword>
<keyword evidence="4" id="KW-0539">Nucleus</keyword>
<dbReference type="Proteomes" id="UP001610335">
    <property type="component" value="Unassembled WGS sequence"/>
</dbReference>
<keyword evidence="3" id="KW-0804">Transcription</keyword>
<dbReference type="Pfam" id="PF11951">
    <property type="entry name" value="Fungal_trans_2"/>
    <property type="match status" value="1"/>
</dbReference>
<dbReference type="PANTHER" id="PTHR37534">
    <property type="entry name" value="TRANSCRIPTIONAL ACTIVATOR PROTEIN UGA3"/>
    <property type="match status" value="1"/>
</dbReference>
<accession>A0ABR4HYQ9</accession>
<dbReference type="PANTHER" id="PTHR37534:SF39">
    <property type="entry name" value="TRANSCRIPTION FACTOR DOMAIN-CONTAINING PROTEIN"/>
    <property type="match status" value="1"/>
</dbReference>
<evidence type="ECO:0000313" key="6">
    <source>
        <dbReference type="Proteomes" id="UP001610335"/>
    </source>
</evidence>
<comment type="subcellular location">
    <subcellularLocation>
        <location evidence="1">Nucleus</location>
    </subcellularLocation>
</comment>
<evidence type="ECO:0000313" key="5">
    <source>
        <dbReference type="EMBL" id="KAL2820560.1"/>
    </source>
</evidence>
<evidence type="ECO:0000256" key="1">
    <source>
        <dbReference type="ARBA" id="ARBA00004123"/>
    </source>
</evidence>
<comment type="caution">
    <text evidence="5">The sequence shown here is derived from an EMBL/GenBank/DDBJ whole genome shotgun (WGS) entry which is preliminary data.</text>
</comment>
<protein>
    <submittedName>
        <fullName evidence="5">Fungal-specific transcription factor domain-containing protein</fullName>
    </submittedName>
</protein>
<dbReference type="CDD" id="cd00067">
    <property type="entry name" value="GAL4"/>
    <property type="match status" value="1"/>
</dbReference>
<name>A0ABR4HYQ9_9EURO</name>
<dbReference type="InterPro" id="IPR001138">
    <property type="entry name" value="Zn2Cys6_DnaBD"/>
</dbReference>
<organism evidence="5 6">
    <name type="scientific">Aspergillus cavernicola</name>
    <dbReference type="NCBI Taxonomy" id="176166"/>
    <lineage>
        <taxon>Eukaryota</taxon>
        <taxon>Fungi</taxon>
        <taxon>Dikarya</taxon>
        <taxon>Ascomycota</taxon>
        <taxon>Pezizomycotina</taxon>
        <taxon>Eurotiomycetes</taxon>
        <taxon>Eurotiomycetidae</taxon>
        <taxon>Eurotiales</taxon>
        <taxon>Aspergillaceae</taxon>
        <taxon>Aspergillus</taxon>
        <taxon>Aspergillus subgen. Nidulantes</taxon>
    </lineage>
</organism>
<gene>
    <name evidence="5" type="ORF">BDW59DRAFT_150697</name>
</gene>